<keyword evidence="3" id="KW-1185">Reference proteome</keyword>
<dbReference type="PaxDb" id="3880-AES76763"/>
<dbReference type="EnsemblPlants" id="AES76763">
    <property type="protein sequence ID" value="AES76763"/>
    <property type="gene ID" value="MTR_6g086610"/>
</dbReference>
<dbReference type="EMBL" id="CM001222">
    <property type="protein sequence ID" value="AES76763.1"/>
    <property type="molecule type" value="Genomic_DNA"/>
</dbReference>
<organism evidence="1 3">
    <name type="scientific">Medicago truncatula</name>
    <name type="common">Barrel medic</name>
    <name type="synonym">Medicago tribuloides</name>
    <dbReference type="NCBI Taxonomy" id="3880"/>
    <lineage>
        <taxon>Eukaryota</taxon>
        <taxon>Viridiplantae</taxon>
        <taxon>Streptophyta</taxon>
        <taxon>Embryophyta</taxon>
        <taxon>Tracheophyta</taxon>
        <taxon>Spermatophyta</taxon>
        <taxon>Magnoliopsida</taxon>
        <taxon>eudicotyledons</taxon>
        <taxon>Gunneridae</taxon>
        <taxon>Pentapetalae</taxon>
        <taxon>rosids</taxon>
        <taxon>fabids</taxon>
        <taxon>Fabales</taxon>
        <taxon>Fabaceae</taxon>
        <taxon>Papilionoideae</taxon>
        <taxon>50 kb inversion clade</taxon>
        <taxon>NPAAA clade</taxon>
        <taxon>Hologalegina</taxon>
        <taxon>IRL clade</taxon>
        <taxon>Trifolieae</taxon>
        <taxon>Medicago</taxon>
    </lineage>
</organism>
<proteinExistence type="predicted"/>
<dbReference type="AlphaFoldDB" id="G7KNW7"/>
<evidence type="ECO:0000313" key="3">
    <source>
        <dbReference type="Proteomes" id="UP000002051"/>
    </source>
</evidence>
<protein>
    <submittedName>
        <fullName evidence="1">PPR containing protein, putative</fullName>
    </submittedName>
</protein>
<gene>
    <name evidence="1" type="ordered locus">MTR_6g086610</name>
</gene>
<dbReference type="HOGENOM" id="CLU_2708582_0_0_1"/>
<reference evidence="1 3" key="1">
    <citation type="journal article" date="2011" name="Nature">
        <title>The Medicago genome provides insight into the evolution of rhizobial symbioses.</title>
        <authorList>
            <person name="Young N.D."/>
            <person name="Debelle F."/>
            <person name="Oldroyd G.E."/>
            <person name="Geurts R."/>
            <person name="Cannon S.B."/>
            <person name="Udvardi M.K."/>
            <person name="Benedito V.A."/>
            <person name="Mayer K.F."/>
            <person name="Gouzy J."/>
            <person name="Schoof H."/>
            <person name="Van de Peer Y."/>
            <person name="Proost S."/>
            <person name="Cook D.R."/>
            <person name="Meyers B.C."/>
            <person name="Spannagl M."/>
            <person name="Cheung F."/>
            <person name="De Mita S."/>
            <person name="Krishnakumar V."/>
            <person name="Gundlach H."/>
            <person name="Zhou S."/>
            <person name="Mudge J."/>
            <person name="Bharti A.K."/>
            <person name="Murray J.D."/>
            <person name="Naoumkina M.A."/>
            <person name="Rosen B."/>
            <person name="Silverstein K.A."/>
            <person name="Tang H."/>
            <person name="Rombauts S."/>
            <person name="Zhao P.X."/>
            <person name="Zhou P."/>
            <person name="Barbe V."/>
            <person name="Bardou P."/>
            <person name="Bechner M."/>
            <person name="Bellec A."/>
            <person name="Berger A."/>
            <person name="Berges H."/>
            <person name="Bidwell S."/>
            <person name="Bisseling T."/>
            <person name="Choisne N."/>
            <person name="Couloux A."/>
            <person name="Denny R."/>
            <person name="Deshpande S."/>
            <person name="Dai X."/>
            <person name="Doyle J.J."/>
            <person name="Dudez A.M."/>
            <person name="Farmer A.D."/>
            <person name="Fouteau S."/>
            <person name="Franken C."/>
            <person name="Gibelin C."/>
            <person name="Gish J."/>
            <person name="Goldstein S."/>
            <person name="Gonzalez A.J."/>
            <person name="Green P.J."/>
            <person name="Hallab A."/>
            <person name="Hartog M."/>
            <person name="Hua A."/>
            <person name="Humphray S.J."/>
            <person name="Jeong D.H."/>
            <person name="Jing Y."/>
            <person name="Jocker A."/>
            <person name="Kenton S.M."/>
            <person name="Kim D.J."/>
            <person name="Klee K."/>
            <person name="Lai H."/>
            <person name="Lang C."/>
            <person name="Lin S."/>
            <person name="Macmil S.L."/>
            <person name="Magdelenat G."/>
            <person name="Matthews L."/>
            <person name="McCorrison J."/>
            <person name="Monaghan E.L."/>
            <person name="Mun J.H."/>
            <person name="Najar F.Z."/>
            <person name="Nicholson C."/>
            <person name="Noirot C."/>
            <person name="O'Bleness M."/>
            <person name="Paule C.R."/>
            <person name="Poulain J."/>
            <person name="Prion F."/>
            <person name="Qin B."/>
            <person name="Qu C."/>
            <person name="Retzel E.F."/>
            <person name="Riddle C."/>
            <person name="Sallet E."/>
            <person name="Samain S."/>
            <person name="Samson N."/>
            <person name="Sanders I."/>
            <person name="Saurat O."/>
            <person name="Scarpelli C."/>
            <person name="Schiex T."/>
            <person name="Segurens B."/>
            <person name="Severin A.J."/>
            <person name="Sherrier D.J."/>
            <person name="Shi R."/>
            <person name="Sims S."/>
            <person name="Singer S.R."/>
            <person name="Sinharoy S."/>
            <person name="Sterck L."/>
            <person name="Viollet A."/>
            <person name="Wang B.B."/>
            <person name="Wang K."/>
            <person name="Wang M."/>
            <person name="Wang X."/>
            <person name="Warfsmann J."/>
            <person name="Weissenbach J."/>
            <person name="White D.D."/>
            <person name="White J.D."/>
            <person name="Wiley G.B."/>
            <person name="Wincker P."/>
            <person name="Xing Y."/>
            <person name="Yang L."/>
            <person name="Yao Z."/>
            <person name="Ying F."/>
            <person name="Zhai J."/>
            <person name="Zhou L."/>
            <person name="Zuber A."/>
            <person name="Denarie J."/>
            <person name="Dixon R.A."/>
            <person name="May G.D."/>
            <person name="Schwartz D.C."/>
            <person name="Rogers J."/>
            <person name="Quetier F."/>
            <person name="Town C.D."/>
            <person name="Roe B.A."/>
        </authorList>
    </citation>
    <scope>NUCLEOTIDE SEQUENCE [LARGE SCALE GENOMIC DNA]</scope>
    <source>
        <strain evidence="1">A17</strain>
        <strain evidence="2 3">cv. Jemalong A17</strain>
    </source>
</reference>
<accession>G7KNW7</accession>
<name>G7KNW7_MEDTR</name>
<evidence type="ECO:0000313" key="2">
    <source>
        <dbReference type="EnsemblPlants" id="AES76763"/>
    </source>
</evidence>
<dbReference type="Proteomes" id="UP000002051">
    <property type="component" value="Chromosome 6"/>
</dbReference>
<evidence type="ECO:0000313" key="1">
    <source>
        <dbReference type="EMBL" id="AES76763.1"/>
    </source>
</evidence>
<reference evidence="1 3" key="2">
    <citation type="journal article" date="2014" name="BMC Genomics">
        <title>An improved genome release (version Mt4.0) for the model legume Medicago truncatula.</title>
        <authorList>
            <person name="Tang H."/>
            <person name="Krishnakumar V."/>
            <person name="Bidwell S."/>
            <person name="Rosen B."/>
            <person name="Chan A."/>
            <person name="Zhou S."/>
            <person name="Gentzbittel L."/>
            <person name="Childs K.L."/>
            <person name="Yandell M."/>
            <person name="Gundlach H."/>
            <person name="Mayer K.F."/>
            <person name="Schwartz D.C."/>
            <person name="Town C.D."/>
        </authorList>
    </citation>
    <scope>GENOME REANNOTATION</scope>
    <source>
        <strain evidence="2 3">cv. Jemalong A17</strain>
    </source>
</reference>
<sequence length="73" mass="8202">MSEIAQQGILVKVLKYFMIMFGVVEIPSLKILVSCLSACDDLLVLPNGKKMHVYVVRSCDDGEFVFPLVQNHM</sequence>
<reference evidence="2" key="3">
    <citation type="submission" date="2015-04" db="UniProtKB">
        <authorList>
            <consortium name="EnsemblPlants"/>
        </authorList>
    </citation>
    <scope>IDENTIFICATION</scope>
    <source>
        <strain evidence="2">cv. Jemalong A17</strain>
    </source>
</reference>